<reference evidence="2 3" key="1">
    <citation type="journal article" date="2011" name="Science">
        <title>The ecoresponsive genome of Daphnia pulex.</title>
        <authorList>
            <person name="Colbourne J.K."/>
            <person name="Pfrender M.E."/>
            <person name="Gilbert D."/>
            <person name="Thomas W.K."/>
            <person name="Tucker A."/>
            <person name="Oakley T.H."/>
            <person name="Tokishita S."/>
            <person name="Aerts A."/>
            <person name="Arnold G.J."/>
            <person name="Basu M.K."/>
            <person name="Bauer D.J."/>
            <person name="Caceres C.E."/>
            <person name="Carmel L."/>
            <person name="Casola C."/>
            <person name="Choi J.H."/>
            <person name="Detter J.C."/>
            <person name="Dong Q."/>
            <person name="Dusheyko S."/>
            <person name="Eads B.D."/>
            <person name="Frohlich T."/>
            <person name="Geiler-Samerotte K.A."/>
            <person name="Gerlach D."/>
            <person name="Hatcher P."/>
            <person name="Jogdeo S."/>
            <person name="Krijgsveld J."/>
            <person name="Kriventseva E.V."/>
            <person name="Kultz D."/>
            <person name="Laforsch C."/>
            <person name="Lindquist E."/>
            <person name="Lopez J."/>
            <person name="Manak J.R."/>
            <person name="Muller J."/>
            <person name="Pangilinan J."/>
            <person name="Patwardhan R.P."/>
            <person name="Pitluck S."/>
            <person name="Pritham E.J."/>
            <person name="Rechtsteiner A."/>
            <person name="Rho M."/>
            <person name="Rogozin I.B."/>
            <person name="Sakarya O."/>
            <person name="Salamov A."/>
            <person name="Schaack S."/>
            <person name="Shapiro H."/>
            <person name="Shiga Y."/>
            <person name="Skalitzky C."/>
            <person name="Smith Z."/>
            <person name="Souvorov A."/>
            <person name="Sung W."/>
            <person name="Tang Z."/>
            <person name="Tsuchiya D."/>
            <person name="Tu H."/>
            <person name="Vos H."/>
            <person name="Wang M."/>
            <person name="Wolf Y.I."/>
            <person name="Yamagata H."/>
            <person name="Yamada T."/>
            <person name="Ye Y."/>
            <person name="Shaw J.R."/>
            <person name="Andrews J."/>
            <person name="Crease T.J."/>
            <person name="Tang H."/>
            <person name="Lucas S.M."/>
            <person name="Robertson H.M."/>
            <person name="Bork P."/>
            <person name="Koonin E.V."/>
            <person name="Zdobnov E.M."/>
            <person name="Grigoriev I.V."/>
            <person name="Lynch M."/>
            <person name="Boore J.L."/>
        </authorList>
    </citation>
    <scope>NUCLEOTIDE SEQUENCE [LARGE SCALE GENOMIC DNA]</scope>
</reference>
<accession>E9GFE7</accession>
<keyword evidence="3" id="KW-1185">Reference proteome</keyword>
<sequence>MKLGLIILLGLVAITASQPVVETAAVPIEDTEAAEDSAIDMMPEESALKIIMHKLDHWLKKCYKKGGCRQDYGHQSYGGYGHDSYGYGK</sequence>
<dbReference type="EMBL" id="GL732542">
    <property type="protein sequence ID" value="EFX81629.1"/>
    <property type="molecule type" value="Genomic_DNA"/>
</dbReference>
<keyword evidence="1" id="KW-0732">Signal</keyword>
<dbReference type="Proteomes" id="UP000000305">
    <property type="component" value="Unassembled WGS sequence"/>
</dbReference>
<feature type="chain" id="PRO_5003240302" evidence="1">
    <location>
        <begin position="18"/>
        <end position="89"/>
    </location>
</feature>
<dbReference type="PhylomeDB" id="E9GFE7"/>
<evidence type="ECO:0000313" key="2">
    <source>
        <dbReference type="EMBL" id="EFX81629.1"/>
    </source>
</evidence>
<organism evidence="2 3">
    <name type="scientific">Daphnia pulex</name>
    <name type="common">Water flea</name>
    <dbReference type="NCBI Taxonomy" id="6669"/>
    <lineage>
        <taxon>Eukaryota</taxon>
        <taxon>Metazoa</taxon>
        <taxon>Ecdysozoa</taxon>
        <taxon>Arthropoda</taxon>
        <taxon>Crustacea</taxon>
        <taxon>Branchiopoda</taxon>
        <taxon>Diplostraca</taxon>
        <taxon>Cladocera</taxon>
        <taxon>Anomopoda</taxon>
        <taxon>Daphniidae</taxon>
        <taxon>Daphnia</taxon>
    </lineage>
</organism>
<dbReference type="HOGENOM" id="CLU_2457044_0_0_1"/>
<dbReference type="AlphaFoldDB" id="E9GFE7"/>
<evidence type="ECO:0000256" key="1">
    <source>
        <dbReference type="SAM" id="SignalP"/>
    </source>
</evidence>
<proteinExistence type="predicted"/>
<protein>
    <submittedName>
        <fullName evidence="2">Uncharacterized protein</fullName>
    </submittedName>
</protein>
<dbReference type="OrthoDB" id="10522014at2759"/>
<dbReference type="InParanoid" id="E9GFE7"/>
<feature type="signal peptide" evidence="1">
    <location>
        <begin position="1"/>
        <end position="17"/>
    </location>
</feature>
<dbReference type="KEGG" id="dpx:DAPPUDRAFT_241929"/>
<gene>
    <name evidence="2" type="ORF">DAPPUDRAFT_241929</name>
</gene>
<name>E9GFE7_DAPPU</name>
<evidence type="ECO:0000313" key="3">
    <source>
        <dbReference type="Proteomes" id="UP000000305"/>
    </source>
</evidence>